<organism evidence="1 2">
    <name type="scientific">Psychromonas aquatilis</name>
    <dbReference type="NCBI Taxonomy" id="2005072"/>
    <lineage>
        <taxon>Bacteria</taxon>
        <taxon>Pseudomonadati</taxon>
        <taxon>Pseudomonadota</taxon>
        <taxon>Gammaproteobacteria</taxon>
        <taxon>Alteromonadales</taxon>
        <taxon>Psychromonadaceae</taxon>
        <taxon>Psychromonas</taxon>
    </lineage>
</organism>
<comment type="caution">
    <text evidence="1">The sequence shown here is derived from an EMBL/GenBank/DDBJ whole genome shotgun (WGS) entry which is preliminary data.</text>
</comment>
<evidence type="ECO:0000313" key="2">
    <source>
        <dbReference type="Proteomes" id="UP001369082"/>
    </source>
</evidence>
<evidence type="ECO:0000313" key="1">
    <source>
        <dbReference type="EMBL" id="MEL0628293.1"/>
    </source>
</evidence>
<dbReference type="Proteomes" id="UP001369082">
    <property type="component" value="Unassembled WGS sequence"/>
</dbReference>
<keyword evidence="2" id="KW-1185">Reference proteome</keyword>
<dbReference type="InterPro" id="IPR011006">
    <property type="entry name" value="CheY-like_superfamily"/>
</dbReference>
<sequence>MDKLHLVCVDDDAEVTFNLLQALSPLAQFMTLSQCNSADEALKKMDEIDRQGDFLVLIVSGITHCQGSQVSFLEGIAEDIRFVHTKRILIAGDTAKEVFINAINIAHVNRFYELDWDADTLLQQARVLVTKYIFAKGLDYEKYQAHLDYETILKRVRRSI</sequence>
<gene>
    <name evidence="1" type="ORF">V6256_01615</name>
</gene>
<dbReference type="EMBL" id="JBAKAZ010000004">
    <property type="protein sequence ID" value="MEL0628293.1"/>
    <property type="molecule type" value="Genomic_DNA"/>
</dbReference>
<dbReference type="SUPFAM" id="SSF52172">
    <property type="entry name" value="CheY-like"/>
    <property type="match status" value="1"/>
</dbReference>
<reference evidence="1 2" key="1">
    <citation type="submission" date="2024-02" db="EMBL/GenBank/DDBJ databases">
        <title>Bacteria isolated from the canopy kelp, Nereocystis luetkeana.</title>
        <authorList>
            <person name="Pfister C.A."/>
            <person name="Younker I.T."/>
            <person name="Light S.H."/>
        </authorList>
    </citation>
    <scope>NUCLEOTIDE SEQUENCE [LARGE SCALE GENOMIC DNA]</scope>
    <source>
        <strain evidence="1 2">TI.1.05</strain>
    </source>
</reference>
<accession>A0ABU9GLX8</accession>
<protein>
    <submittedName>
        <fullName evidence="1">Response regulator</fullName>
    </submittedName>
</protein>
<name>A0ABU9GLX8_9GAMM</name>
<dbReference type="RefSeq" id="WP_341596243.1">
    <property type="nucleotide sequence ID" value="NZ_JBAKAZ010000004.1"/>
</dbReference>
<proteinExistence type="predicted"/>